<dbReference type="InterPro" id="IPR019060">
    <property type="entry name" value="DUF2382"/>
</dbReference>
<gene>
    <name evidence="3" type="ORF">NIES267_58070</name>
</gene>
<accession>A0A1Z4LYR7</accession>
<protein>
    <submittedName>
        <fullName evidence="3">Uncharacterized protein</fullName>
    </submittedName>
</protein>
<organism evidence="3 4">
    <name type="scientific">Calothrix parasitica NIES-267</name>
    <dbReference type="NCBI Taxonomy" id="1973488"/>
    <lineage>
        <taxon>Bacteria</taxon>
        <taxon>Bacillati</taxon>
        <taxon>Cyanobacteriota</taxon>
        <taxon>Cyanophyceae</taxon>
        <taxon>Nostocales</taxon>
        <taxon>Calotrichaceae</taxon>
        <taxon>Calothrix</taxon>
    </lineage>
</organism>
<dbReference type="PANTHER" id="PTHR38463:SF1">
    <property type="entry name" value="STRESS RESPONSE PROTEIN YSNF"/>
    <property type="match status" value="1"/>
</dbReference>
<reference evidence="3 4" key="1">
    <citation type="submission" date="2017-06" db="EMBL/GenBank/DDBJ databases">
        <title>Genome sequencing of cyanobaciteial culture collection at National Institute for Environmental Studies (NIES).</title>
        <authorList>
            <person name="Hirose Y."/>
            <person name="Shimura Y."/>
            <person name="Fujisawa T."/>
            <person name="Nakamura Y."/>
            <person name="Kawachi M."/>
        </authorList>
    </citation>
    <scope>NUCLEOTIDE SEQUENCE [LARGE SCALE GENOMIC DNA]</scope>
    <source>
        <strain evidence="3 4">NIES-267</strain>
    </source>
</reference>
<dbReference type="Proteomes" id="UP000218418">
    <property type="component" value="Chromosome"/>
</dbReference>
<name>A0A1Z4LYR7_9CYAN</name>
<dbReference type="InterPro" id="IPR052967">
    <property type="entry name" value="Stress_Response_Assoc"/>
</dbReference>
<sequence>MTYTNNIDYKRAAGLFYSRGEAEAAVRGLRDAGFDQDRISVIARDADKLDGVETTEDIGNKADEGAAAGAVTGGALGGITGLLVGLGTLAIPGVGPILLAGAEATAIATTLAGGAIGAATGGLVGALIGLGIPEEKAKVYNDRVAGGSFLVMVTGTEAEVKRAEAIMERCGVEEFGIYNAPNAVAQPAPAPRAEVKDNDNVKLYEERLVADKERHKAGEVSVGKTVETETAKVAVPIEKERVVIERTTPTDGRAVAPGTADFSGQEVARMDIYEESADINKEAFVREEVKVRKEVERETVEAQETLRREELDIDVDGNPVINRDR</sequence>
<evidence type="ECO:0000259" key="1">
    <source>
        <dbReference type="Pfam" id="PF09557"/>
    </source>
</evidence>
<dbReference type="AlphaFoldDB" id="A0A1Z4LYR7"/>
<evidence type="ECO:0000259" key="2">
    <source>
        <dbReference type="Pfam" id="PF11181"/>
    </source>
</evidence>
<dbReference type="NCBIfam" id="TIGR02271">
    <property type="entry name" value="YsnF/AvaK domain"/>
    <property type="match status" value="1"/>
</dbReference>
<feature type="domain" description="DUF2382" evidence="1">
    <location>
        <begin position="202"/>
        <end position="313"/>
    </location>
</feature>
<dbReference type="PANTHER" id="PTHR38463">
    <property type="entry name" value="STRESS RESPONSE PROTEIN YSNF"/>
    <property type="match status" value="1"/>
</dbReference>
<evidence type="ECO:0000313" key="4">
    <source>
        <dbReference type="Proteomes" id="UP000218418"/>
    </source>
</evidence>
<dbReference type="Pfam" id="PF09557">
    <property type="entry name" value="DUF2382"/>
    <property type="match status" value="1"/>
</dbReference>
<dbReference type="InterPro" id="IPR025889">
    <property type="entry name" value="GSP17M-like_dom"/>
</dbReference>
<evidence type="ECO:0000313" key="3">
    <source>
        <dbReference type="EMBL" id="BAY86301.1"/>
    </source>
</evidence>
<proteinExistence type="predicted"/>
<dbReference type="Pfam" id="PF11181">
    <property type="entry name" value="YflT"/>
    <property type="match status" value="1"/>
</dbReference>
<feature type="domain" description="General stress protein 17M-like" evidence="2">
    <location>
        <begin position="13"/>
        <end position="77"/>
    </location>
</feature>
<dbReference type="EMBL" id="AP018227">
    <property type="protein sequence ID" value="BAY86301.1"/>
    <property type="molecule type" value="Genomic_DNA"/>
</dbReference>
<keyword evidence="4" id="KW-1185">Reference proteome</keyword>